<dbReference type="SMART" id="SM00910">
    <property type="entry name" value="HIRAN"/>
    <property type="match status" value="1"/>
</dbReference>
<evidence type="ECO:0000256" key="3">
    <source>
        <dbReference type="PIRSR" id="PIRSR610347-1"/>
    </source>
</evidence>
<dbReference type="InterPro" id="IPR008984">
    <property type="entry name" value="SMAD_FHA_dom_sf"/>
</dbReference>
<evidence type="ECO:0000256" key="6">
    <source>
        <dbReference type="SAM" id="MobiDB-lite"/>
    </source>
</evidence>
<name>A0AAV0QR51_9ROSI</name>
<dbReference type="Pfam" id="PF08797">
    <property type="entry name" value="HIRAN"/>
    <property type="match status" value="1"/>
</dbReference>
<gene>
    <name evidence="8" type="ORF">LITE_LOCUS44590</name>
</gene>
<keyword evidence="1" id="KW-0479">Metal-binding</keyword>
<feature type="region of interest" description="Disordered" evidence="6">
    <location>
        <begin position="339"/>
        <end position="374"/>
    </location>
</feature>
<evidence type="ECO:0000313" key="9">
    <source>
        <dbReference type="Proteomes" id="UP001154282"/>
    </source>
</evidence>
<dbReference type="GO" id="GO:0006281">
    <property type="term" value="P:DNA repair"/>
    <property type="evidence" value="ECO:0007669"/>
    <property type="project" value="InterPro"/>
</dbReference>
<feature type="binding site" evidence="4">
    <location>
        <position position="543"/>
    </location>
    <ligand>
        <name>substrate</name>
    </ligand>
</feature>
<accession>A0AAV0QR51</accession>
<dbReference type="GO" id="GO:0008270">
    <property type="term" value="F:zinc ion binding"/>
    <property type="evidence" value="ECO:0007669"/>
    <property type="project" value="InterPro"/>
</dbReference>
<feature type="compositionally biased region" description="Acidic residues" evidence="6">
    <location>
        <begin position="1107"/>
        <end position="1120"/>
    </location>
</feature>
<dbReference type="CDD" id="cd09123">
    <property type="entry name" value="PLDc_Tdp1_2"/>
    <property type="match status" value="1"/>
</dbReference>
<dbReference type="CDD" id="cd00060">
    <property type="entry name" value="FHA"/>
    <property type="match status" value="1"/>
</dbReference>
<dbReference type="AlphaFoldDB" id="A0AAV0QR51"/>
<dbReference type="PROSITE" id="PS50006">
    <property type="entry name" value="FHA_DOMAIN"/>
    <property type="match status" value="1"/>
</dbReference>
<dbReference type="InterPro" id="IPR014905">
    <property type="entry name" value="HIRAN"/>
</dbReference>
<evidence type="ECO:0000313" key="8">
    <source>
        <dbReference type="EMBL" id="CAI0547979.1"/>
    </source>
</evidence>
<dbReference type="Pfam" id="PF06087">
    <property type="entry name" value="Tyr-DNA_phospho"/>
    <property type="match status" value="2"/>
</dbReference>
<feature type="binding site" evidence="4">
    <location>
        <position position="986"/>
    </location>
    <ligand>
        <name>substrate</name>
    </ligand>
</feature>
<dbReference type="Gene3D" id="3.30.70.2330">
    <property type="match status" value="1"/>
</dbReference>
<dbReference type="PANTHER" id="PTHR12415:SF3">
    <property type="entry name" value="OS04G0403400 PROTEIN"/>
    <property type="match status" value="1"/>
</dbReference>
<dbReference type="GO" id="GO:0008081">
    <property type="term" value="F:phosphoric diester hydrolase activity"/>
    <property type="evidence" value="ECO:0007669"/>
    <property type="project" value="InterPro"/>
</dbReference>
<feature type="site" description="Interaction with DNA" evidence="5">
    <location>
        <position position="1012"/>
    </location>
</feature>
<dbReference type="EMBL" id="CAMGYJ010000010">
    <property type="protein sequence ID" value="CAI0547979.1"/>
    <property type="molecule type" value="Genomic_DNA"/>
</dbReference>
<dbReference type="Gene3D" id="2.60.200.20">
    <property type="match status" value="1"/>
</dbReference>
<dbReference type="Proteomes" id="UP001154282">
    <property type="component" value="Unassembled WGS sequence"/>
</dbReference>
<evidence type="ECO:0000256" key="4">
    <source>
        <dbReference type="PIRSR" id="PIRSR610347-2"/>
    </source>
</evidence>
<feature type="domain" description="FHA" evidence="7">
    <location>
        <begin position="76"/>
        <end position="166"/>
    </location>
</feature>
<dbReference type="InterPro" id="IPR000253">
    <property type="entry name" value="FHA_dom"/>
</dbReference>
<dbReference type="SUPFAM" id="SSF56024">
    <property type="entry name" value="Phospholipase D/nuclease"/>
    <property type="match status" value="2"/>
</dbReference>
<feature type="compositionally biased region" description="Basic and acidic residues" evidence="6">
    <location>
        <begin position="340"/>
        <end position="367"/>
    </location>
</feature>
<dbReference type="GO" id="GO:0005634">
    <property type="term" value="C:nucleus"/>
    <property type="evidence" value="ECO:0007669"/>
    <property type="project" value="InterPro"/>
</dbReference>
<dbReference type="SMART" id="SM00240">
    <property type="entry name" value="FHA"/>
    <property type="match status" value="1"/>
</dbReference>
<dbReference type="GO" id="GO:0003676">
    <property type="term" value="F:nucleic acid binding"/>
    <property type="evidence" value="ECO:0007669"/>
    <property type="project" value="InterPro"/>
</dbReference>
<comment type="caution">
    <text evidence="8">The sequence shown here is derived from an EMBL/GenBank/DDBJ whole genome shotgun (WGS) entry which is preliminary data.</text>
</comment>
<dbReference type="PANTHER" id="PTHR12415">
    <property type="entry name" value="TYROSYL-DNA PHOSPHODIESTERASE 1"/>
    <property type="match status" value="1"/>
</dbReference>
<dbReference type="InterPro" id="IPR010347">
    <property type="entry name" value="Tdp1"/>
</dbReference>
<dbReference type="Pfam" id="PF00498">
    <property type="entry name" value="FHA"/>
    <property type="match status" value="1"/>
</dbReference>
<evidence type="ECO:0000259" key="7">
    <source>
        <dbReference type="PROSITE" id="PS50006"/>
    </source>
</evidence>
<evidence type="ECO:0000256" key="2">
    <source>
        <dbReference type="ARBA" id="ARBA00022801"/>
    </source>
</evidence>
<evidence type="ECO:0000256" key="5">
    <source>
        <dbReference type="PIRSR" id="PIRSR610347-3"/>
    </source>
</evidence>
<dbReference type="Gene3D" id="3.30.870.10">
    <property type="entry name" value="Endonuclease Chain A"/>
    <property type="match status" value="2"/>
</dbReference>
<feature type="region of interest" description="Disordered" evidence="6">
    <location>
        <begin position="1100"/>
        <end position="1130"/>
    </location>
</feature>
<proteinExistence type="predicted"/>
<dbReference type="GO" id="GO:0016818">
    <property type="term" value="F:hydrolase activity, acting on acid anhydrides, in phosphorus-containing anhydrides"/>
    <property type="evidence" value="ECO:0007669"/>
    <property type="project" value="InterPro"/>
</dbReference>
<organism evidence="8 9">
    <name type="scientific">Linum tenue</name>
    <dbReference type="NCBI Taxonomy" id="586396"/>
    <lineage>
        <taxon>Eukaryota</taxon>
        <taxon>Viridiplantae</taxon>
        <taxon>Streptophyta</taxon>
        <taxon>Embryophyta</taxon>
        <taxon>Tracheophyta</taxon>
        <taxon>Spermatophyta</taxon>
        <taxon>Magnoliopsida</taxon>
        <taxon>eudicotyledons</taxon>
        <taxon>Gunneridae</taxon>
        <taxon>Pentapetalae</taxon>
        <taxon>rosids</taxon>
        <taxon>fabids</taxon>
        <taxon>Malpighiales</taxon>
        <taxon>Linaceae</taxon>
        <taxon>Linum</taxon>
    </lineage>
</organism>
<keyword evidence="9" id="KW-1185">Reference proteome</keyword>
<dbReference type="CDD" id="cd09122">
    <property type="entry name" value="PLDc_Tdp1_1"/>
    <property type="match status" value="1"/>
</dbReference>
<protein>
    <recommendedName>
        <fullName evidence="7">FHA domain-containing protein</fullName>
    </recommendedName>
</protein>
<evidence type="ECO:0000256" key="1">
    <source>
        <dbReference type="ARBA" id="ARBA00022723"/>
    </source>
</evidence>
<keyword evidence="2" id="KW-0378">Hydrolase</keyword>
<feature type="active site" description="Nucleophile" evidence="3">
    <location>
        <position position="541"/>
    </location>
</feature>
<sequence length="1154" mass="128265">MRDFALTSGASNNKAINGLEKEDELLSQSSILPSRKKRKQIRKSALIHFRSFDVPLVSPTTGSILTSIRLEADRPYVVGRASGHCDLLVRDSRVSKRHCQILFDGLHRKVYILDGSFLLPDGHAAVSEFRKRILSYNQLGGEEAVNMGCSGIQNSSNGVFVNGVRVETGVVRELCAGDEVLFVCGNEGICSLGVRIGFVIQGVVLTEEVIWGLDRAQFERRRKRLDEKTASMGHSQRSISAGKRSKRVFAFSEGEIMSPCNESWRPGYGVIARRAKSLLSQCLHILHSDDPMSYIRQLALQEVGMNAQSCVKNGSSSQPCMNLLDTTEDPMKGGALFTSGEEHPIRSPYVHDDKQNSEGKGDDRQCISDRGGQMHKIQNLTLPSERAAKNATSGVPLLPNWNERNSTPVQPAHVNTSEDQMRPPGKKFYLNRLQFMDHPSSTNHNTISLPELLYPVHSIMRIFIATFTSDILWFLKYCGIPYELPVTIACHDTERCWSSSPGQRSSKPYPEYPNLEVVFPPFPEAIAFGKDLKKKGIGCHHPKLLVLQRDNSLRVIITSANLVPNQWNHVTNTIWWQDFPVRSEPDVSSLFRRMPNGEATQTSSDFAAQLARFMASLVIDVPTQAHWVAELTKYDFEGAVCHIIASIPGIHSYRTEYTSRCKLASPVVDSLGWAEASVVGLSHLFHSRSDIKGIQLKSLASFLSRTRETVDGMCEVVLRRNMSVVADANAVSVLVSNPDHASEGDCIQLGFLPRCVAKWVSPLWDDGFFSFSGYVSPKEALAVALGGSSNIVQLRLYVLQGPRFADMMKLLQFKHVIALCSLIASLQSCTGLWRLEEVDTNGLSHSNLISFMVSVGRLLSAVLYMSFTLHVILFCSTGASSIGSVSAQFVSAFSAAAGKRSSNLPDSEESDPEWGCWSASQELRNPSMKILFPTIDRVKKAHGGILSSRRILCFSEKTWQKLRTANIFRDAVPHPHERVGHPMHVKVARRQFWRGTQEASVGWVYCGSHNFSAAAWGQTISNSSSGPKLRVCNYELGIIFVFPPTDDGSNQDQESLKDIVLPFAVPAPEYRPTDRPATARAMREALSELTEYHARQAREELARIEETQEVPDDEEEEEDTEANKYGLEEKEEEKAYAEMLWIEVDSSQSSLSGT</sequence>
<dbReference type="SUPFAM" id="SSF49879">
    <property type="entry name" value="SMAD/FHA domain"/>
    <property type="match status" value="1"/>
</dbReference>
<reference evidence="8" key="1">
    <citation type="submission" date="2022-08" db="EMBL/GenBank/DDBJ databases">
        <authorList>
            <person name="Gutierrez-Valencia J."/>
        </authorList>
    </citation>
    <scope>NUCLEOTIDE SEQUENCE</scope>
</reference>
<feature type="active site" description="Proton donor/acceptor" evidence="3">
    <location>
        <position position="984"/>
    </location>
</feature>